<evidence type="ECO:0000256" key="4">
    <source>
        <dbReference type="ARBA" id="ARBA00023014"/>
    </source>
</evidence>
<keyword evidence="3" id="KW-0408">Iron</keyword>
<dbReference type="InterPro" id="IPR013785">
    <property type="entry name" value="Aldolase_TIM"/>
</dbReference>
<name>A0A9X3RYZ7_9ACTN</name>
<sequence length="385" mass="41784">MPEPVRLSLDDRQLLVELQSLGVRVEDATDGPLPGRLGGAGPSDALFLWVRGLPLTVPSHASYVDASPYTVRVEGKRATLFRDDELVGPVTLPPRPRIYDMQTADGVPYWKIALLHLDSIASTVVQKCIYWDTPEQCGFCGIELTRGEQTIPVKTPAQLAEVCTAARDYDHAVDVTLTTGSLNRRDRGAIYISRCASAIKEASGLPIQVQFEPPDDLRVLDEVARAGVDAVGIHSETFDPEVLARVAPGKAQCGIEGYFRTWERAVDVFGRGSVTTYVLLGMGEREELIIEGCRRAIAMGVYPFVVPLRPVPGTLMADSPTPDPDYVGRVYGEVAAMLSEAGFDHLDAKAGCARCQACSGLSAWERVMRREDGADLDDLFVGAHG</sequence>
<dbReference type="CDD" id="cd01335">
    <property type="entry name" value="Radical_SAM"/>
    <property type="match status" value="1"/>
</dbReference>
<gene>
    <name evidence="6" type="ORF">OM076_05325</name>
</gene>
<organism evidence="6 7">
    <name type="scientific">Solirubrobacter ginsenosidimutans</name>
    <dbReference type="NCBI Taxonomy" id="490573"/>
    <lineage>
        <taxon>Bacteria</taxon>
        <taxon>Bacillati</taxon>
        <taxon>Actinomycetota</taxon>
        <taxon>Thermoleophilia</taxon>
        <taxon>Solirubrobacterales</taxon>
        <taxon>Solirubrobacteraceae</taxon>
        <taxon>Solirubrobacter</taxon>
    </lineage>
</organism>
<dbReference type="PROSITE" id="PS51918">
    <property type="entry name" value="RADICAL_SAM"/>
    <property type="match status" value="1"/>
</dbReference>
<protein>
    <submittedName>
        <fullName evidence="6">MSMEG_0568 family radical SAM protein</fullName>
    </submittedName>
</protein>
<reference evidence="6" key="1">
    <citation type="submission" date="2022-10" db="EMBL/GenBank/DDBJ databases">
        <title>The WGS of Solirubrobacter ginsenosidimutans DSM 21036.</title>
        <authorList>
            <person name="Jiang Z."/>
        </authorList>
    </citation>
    <scope>NUCLEOTIDE SEQUENCE</scope>
    <source>
        <strain evidence="6">DSM 21036</strain>
    </source>
</reference>
<dbReference type="RefSeq" id="WP_270038439.1">
    <property type="nucleotide sequence ID" value="NZ_JAPDOD010000003.1"/>
</dbReference>
<evidence type="ECO:0000256" key="1">
    <source>
        <dbReference type="ARBA" id="ARBA00022691"/>
    </source>
</evidence>
<dbReference type="Gene3D" id="3.20.20.70">
    <property type="entry name" value="Aldolase class I"/>
    <property type="match status" value="1"/>
</dbReference>
<keyword evidence="7" id="KW-1185">Reference proteome</keyword>
<dbReference type="GO" id="GO:0003824">
    <property type="term" value="F:catalytic activity"/>
    <property type="evidence" value="ECO:0007669"/>
    <property type="project" value="InterPro"/>
</dbReference>
<dbReference type="EMBL" id="JAPDOD010000003">
    <property type="protein sequence ID" value="MDA0159674.1"/>
    <property type="molecule type" value="Genomic_DNA"/>
</dbReference>
<evidence type="ECO:0000259" key="5">
    <source>
        <dbReference type="PROSITE" id="PS51918"/>
    </source>
</evidence>
<dbReference type="Proteomes" id="UP001149140">
    <property type="component" value="Unassembled WGS sequence"/>
</dbReference>
<evidence type="ECO:0000313" key="6">
    <source>
        <dbReference type="EMBL" id="MDA0159674.1"/>
    </source>
</evidence>
<dbReference type="SUPFAM" id="SSF102114">
    <property type="entry name" value="Radical SAM enzymes"/>
    <property type="match status" value="1"/>
</dbReference>
<dbReference type="InterPro" id="IPR007197">
    <property type="entry name" value="rSAM"/>
</dbReference>
<keyword evidence="2" id="KW-0479">Metal-binding</keyword>
<dbReference type="SFLD" id="SFLDS00029">
    <property type="entry name" value="Radical_SAM"/>
    <property type="match status" value="1"/>
</dbReference>
<dbReference type="InterPro" id="IPR006638">
    <property type="entry name" value="Elp3/MiaA/NifB-like_rSAM"/>
</dbReference>
<keyword evidence="1" id="KW-0949">S-adenosyl-L-methionine</keyword>
<evidence type="ECO:0000256" key="2">
    <source>
        <dbReference type="ARBA" id="ARBA00022723"/>
    </source>
</evidence>
<dbReference type="GO" id="GO:0051536">
    <property type="term" value="F:iron-sulfur cluster binding"/>
    <property type="evidence" value="ECO:0007669"/>
    <property type="project" value="UniProtKB-KW"/>
</dbReference>
<dbReference type="Pfam" id="PF04055">
    <property type="entry name" value="Radical_SAM"/>
    <property type="match status" value="1"/>
</dbReference>
<keyword evidence="4" id="KW-0411">Iron-sulfur</keyword>
<dbReference type="NCBIfam" id="TIGR04043">
    <property type="entry name" value="rSAM_MSMEG_0568"/>
    <property type="match status" value="1"/>
</dbReference>
<dbReference type="SFLD" id="SFLDG01107">
    <property type="entry name" value="Uncharacterised_Radical_SAM_Su"/>
    <property type="match status" value="1"/>
</dbReference>
<dbReference type="InterPro" id="IPR016779">
    <property type="entry name" value="rSAM_MSMEG0568"/>
</dbReference>
<comment type="caution">
    <text evidence="6">The sequence shown here is derived from an EMBL/GenBank/DDBJ whole genome shotgun (WGS) entry which is preliminary data.</text>
</comment>
<dbReference type="SMART" id="SM00729">
    <property type="entry name" value="Elp3"/>
    <property type="match status" value="1"/>
</dbReference>
<dbReference type="InterPro" id="IPR058240">
    <property type="entry name" value="rSAM_sf"/>
</dbReference>
<evidence type="ECO:0000313" key="7">
    <source>
        <dbReference type="Proteomes" id="UP001149140"/>
    </source>
</evidence>
<dbReference type="AlphaFoldDB" id="A0A9X3RYZ7"/>
<dbReference type="GO" id="GO:0046872">
    <property type="term" value="F:metal ion binding"/>
    <property type="evidence" value="ECO:0007669"/>
    <property type="project" value="UniProtKB-KW"/>
</dbReference>
<dbReference type="NCBIfam" id="NF045502">
    <property type="entry name" value="variant_rSAM"/>
    <property type="match status" value="1"/>
</dbReference>
<evidence type="ECO:0000256" key="3">
    <source>
        <dbReference type="ARBA" id="ARBA00023004"/>
    </source>
</evidence>
<feature type="domain" description="Radical SAM core" evidence="5">
    <location>
        <begin position="117"/>
        <end position="344"/>
    </location>
</feature>
<accession>A0A9X3RYZ7</accession>
<proteinExistence type="predicted"/>